<dbReference type="Gene3D" id="1.20.58.2010">
    <property type="entry name" value="PRONE domain, subdomain 1"/>
    <property type="match status" value="2"/>
</dbReference>
<evidence type="ECO:0000256" key="2">
    <source>
        <dbReference type="PROSITE-ProRule" id="PRU00663"/>
    </source>
</evidence>
<dbReference type="GeneID" id="113704381"/>
<keyword evidence="1 2" id="KW-0344">Guanine-nucleotide releasing factor</keyword>
<accession>A0A6P6TVY6</accession>
<dbReference type="GO" id="GO:0005085">
    <property type="term" value="F:guanyl-nucleotide exchange factor activity"/>
    <property type="evidence" value="ECO:0007669"/>
    <property type="project" value="UniProtKB-UniRule"/>
</dbReference>
<feature type="domain" description="PRONE" evidence="4">
    <location>
        <begin position="105"/>
        <end position="480"/>
    </location>
</feature>
<evidence type="ECO:0000256" key="3">
    <source>
        <dbReference type="SAM" id="MobiDB-lite"/>
    </source>
</evidence>
<dbReference type="PANTHER" id="PTHR33101:SF2">
    <property type="entry name" value="ROP GUANINE NUCLEOTIDE EXCHANGE FACTOR 14"/>
    <property type="match status" value="1"/>
</dbReference>
<dbReference type="AlphaFoldDB" id="A0A6P6TVY6"/>
<protein>
    <submittedName>
        <fullName evidence="6">Rop guanine nucleotide exchange factor 14-like isoform X1</fullName>
    </submittedName>
</protein>
<organism evidence="5 6">
    <name type="scientific">Coffea arabica</name>
    <name type="common">Arabian coffee</name>
    <dbReference type="NCBI Taxonomy" id="13443"/>
    <lineage>
        <taxon>Eukaryota</taxon>
        <taxon>Viridiplantae</taxon>
        <taxon>Streptophyta</taxon>
        <taxon>Embryophyta</taxon>
        <taxon>Tracheophyta</taxon>
        <taxon>Spermatophyta</taxon>
        <taxon>Magnoliopsida</taxon>
        <taxon>eudicotyledons</taxon>
        <taxon>Gunneridae</taxon>
        <taxon>Pentapetalae</taxon>
        <taxon>asterids</taxon>
        <taxon>lamiids</taxon>
        <taxon>Gentianales</taxon>
        <taxon>Rubiaceae</taxon>
        <taxon>Ixoroideae</taxon>
        <taxon>Gardenieae complex</taxon>
        <taxon>Bertiereae - Coffeeae clade</taxon>
        <taxon>Coffeeae</taxon>
        <taxon>Coffea</taxon>
    </lineage>
</organism>
<proteinExistence type="predicted"/>
<dbReference type="Proteomes" id="UP001652660">
    <property type="component" value="Chromosome 8e"/>
</dbReference>
<feature type="region of interest" description="Disordered" evidence="3">
    <location>
        <begin position="517"/>
        <end position="538"/>
    </location>
</feature>
<dbReference type="FunFam" id="1.20.58.2010:FF:000001">
    <property type="entry name" value="Rop guanine nucleotide exchange factor 14"/>
    <property type="match status" value="1"/>
</dbReference>
<evidence type="ECO:0000256" key="1">
    <source>
        <dbReference type="ARBA" id="ARBA00022658"/>
    </source>
</evidence>
<evidence type="ECO:0000313" key="5">
    <source>
        <dbReference type="Proteomes" id="UP001652660"/>
    </source>
</evidence>
<evidence type="ECO:0000313" key="6">
    <source>
        <dbReference type="RefSeq" id="XP_027082064.1"/>
    </source>
</evidence>
<gene>
    <name evidence="6" type="primary">LOC113704381</name>
</gene>
<name>A0A6P6TVY6_COFAR</name>
<keyword evidence="5" id="KW-1185">Reference proteome</keyword>
<dbReference type="PROSITE" id="PS51334">
    <property type="entry name" value="PRONE"/>
    <property type="match status" value="1"/>
</dbReference>
<dbReference type="OrthoDB" id="1053009at2759"/>
<dbReference type="RefSeq" id="XP_027082064.1">
    <property type="nucleotide sequence ID" value="XM_027226263.2"/>
</dbReference>
<dbReference type="FunFam" id="1.20.58.2010:FF:000003">
    <property type="entry name" value="Rop guanine nucleotide exchange factor 14"/>
    <property type="match status" value="1"/>
</dbReference>
<reference evidence="5" key="1">
    <citation type="journal article" date="2025" name="Foods">
        <title>Unveiling the Microbial Signatures of Arabica Coffee Cherries: Insights into Ripeness Specific Diversity, Functional Traits, and Implications for Quality and Safety.</title>
        <authorList>
            <consortium name="RefSeq"/>
            <person name="Tenea G.N."/>
            <person name="Cifuentes V."/>
            <person name="Reyes P."/>
            <person name="Cevallos-Vallejos M."/>
        </authorList>
    </citation>
    <scope>NUCLEOTIDE SEQUENCE [LARGE SCALE GENOMIC DNA]</scope>
</reference>
<dbReference type="PANTHER" id="PTHR33101">
    <property type="entry name" value="ROP GUANINE NUCLEOTIDE EXCHANGE FACTOR 1"/>
    <property type="match status" value="1"/>
</dbReference>
<reference evidence="6" key="2">
    <citation type="submission" date="2025-08" db="UniProtKB">
        <authorList>
            <consortium name="RefSeq"/>
        </authorList>
    </citation>
    <scope>IDENTIFICATION</scope>
    <source>
        <tissue evidence="6">Leaves</tissue>
    </source>
</reference>
<dbReference type="InterPro" id="IPR038937">
    <property type="entry name" value="RopGEF"/>
</dbReference>
<dbReference type="Pfam" id="PF03759">
    <property type="entry name" value="PRONE"/>
    <property type="match status" value="1"/>
</dbReference>
<sequence length="565" mass="62418">MLITKRKLACWSRGREACSMDFDEERIITYNGLERCILNSQSYNNATRQDGCATDSGDEDASSCCSNHVATGPFSSHCTMMRMDDCGPDESEFSGSPQHFYQREEPGYITNSTDLETMKEKFAKLLLGEDVTGGNKGVSSALALSNSITNLAVSVFGELWKLEPLPEERKRKWRKEMNWLLSPTNYMVELVPAKKSGTNGQIMEIMTAKARSDIHMNLPALEKLDSMLIEILDSMVDTEFWYVEVGSRAEGRSRSAGESKRWWLPSPRVPAIGLSDAERKKLLNQAKRVHQVLKAAKSTNESVLLEMPVPDIVKDALNKTMQSGKASLGEELYKVLAAEMIPAGVMINSLNLESDHSALQAINKLEAAMFAWKEIIKGQSSEESPARSSWSFGKDPVSEMDKVEFLLNRAEHLRQQLKARYPNLPQTFLDAIKVQYGTDVGHSILEAYSRVLGNLAFSVLSRIGDILEEDHLSNPSSPVAASYFPGIRIPGISDSPLQCRIRHSLLDQMNRVDGNAHRCSGSEASYSESPFGDSSISSMTVTPSRSRVWCVGGDSCGTLSATSSP</sequence>
<feature type="compositionally biased region" description="Polar residues" evidence="3">
    <location>
        <begin position="522"/>
        <end position="538"/>
    </location>
</feature>
<dbReference type="InterPro" id="IPR005512">
    <property type="entry name" value="PRONE_dom"/>
</dbReference>
<evidence type="ECO:0000259" key="4">
    <source>
        <dbReference type="PROSITE" id="PS51334"/>
    </source>
</evidence>